<evidence type="ECO:0000313" key="7">
    <source>
        <dbReference type="Proteomes" id="UP001165121"/>
    </source>
</evidence>
<dbReference type="AlphaFoldDB" id="A0A9W6XHZ1"/>
<reference evidence="6" key="1">
    <citation type="submission" date="2023-04" db="EMBL/GenBank/DDBJ databases">
        <title>Phytophthora fragariaefolia NBRC 109709.</title>
        <authorList>
            <person name="Ichikawa N."/>
            <person name="Sato H."/>
            <person name="Tonouchi N."/>
        </authorList>
    </citation>
    <scope>NUCLEOTIDE SEQUENCE</scope>
    <source>
        <strain evidence="6">NBRC 109709</strain>
    </source>
</reference>
<dbReference type="Proteomes" id="UP001165121">
    <property type="component" value="Unassembled WGS sequence"/>
</dbReference>
<name>A0A9W6XHZ1_9STRA</name>
<organism evidence="6 7">
    <name type="scientific">Phytophthora fragariaefolia</name>
    <dbReference type="NCBI Taxonomy" id="1490495"/>
    <lineage>
        <taxon>Eukaryota</taxon>
        <taxon>Sar</taxon>
        <taxon>Stramenopiles</taxon>
        <taxon>Oomycota</taxon>
        <taxon>Peronosporomycetes</taxon>
        <taxon>Peronosporales</taxon>
        <taxon>Peronosporaceae</taxon>
        <taxon>Phytophthora</taxon>
    </lineage>
</organism>
<feature type="compositionally biased region" description="Polar residues" evidence="3">
    <location>
        <begin position="172"/>
        <end position="182"/>
    </location>
</feature>
<feature type="compositionally biased region" description="Polar residues" evidence="3">
    <location>
        <begin position="192"/>
        <end position="226"/>
    </location>
</feature>
<comment type="similarity">
    <text evidence="1">Belongs to the RMI1 family.</text>
</comment>
<dbReference type="PANTHER" id="PTHR14790:SF15">
    <property type="entry name" value="RECQ-MEDIATED GENOME INSTABILITY PROTEIN 1"/>
    <property type="match status" value="1"/>
</dbReference>
<feature type="region of interest" description="Disordered" evidence="3">
    <location>
        <begin position="286"/>
        <end position="358"/>
    </location>
</feature>
<gene>
    <name evidence="6" type="ORF">Pfra01_001140000</name>
</gene>
<dbReference type="InterPro" id="IPR013894">
    <property type="entry name" value="RMI1_OB"/>
</dbReference>
<evidence type="ECO:0000259" key="5">
    <source>
        <dbReference type="Pfam" id="PF16099"/>
    </source>
</evidence>
<dbReference type="Pfam" id="PF08585">
    <property type="entry name" value="RMI1_N_C"/>
    <property type="match status" value="1"/>
</dbReference>
<dbReference type="InterPro" id="IPR032199">
    <property type="entry name" value="RMI1_C"/>
</dbReference>
<evidence type="ECO:0000256" key="3">
    <source>
        <dbReference type="SAM" id="MobiDB-lite"/>
    </source>
</evidence>
<comment type="caution">
    <text evidence="6">The sequence shown here is derived from an EMBL/GenBank/DDBJ whole genome shotgun (WGS) entry which is preliminary data.</text>
</comment>
<dbReference type="GO" id="GO:0000712">
    <property type="term" value="P:resolution of meiotic recombination intermediates"/>
    <property type="evidence" value="ECO:0007669"/>
    <property type="project" value="TreeGrafter"/>
</dbReference>
<feature type="domain" description="RecQ mediated genome instability protein 1 OB-fold" evidence="4">
    <location>
        <begin position="78"/>
        <end position="135"/>
    </location>
</feature>
<dbReference type="PANTHER" id="PTHR14790">
    <property type="entry name" value="RECQ-MEDIATED GENOME INSTABILITY PROTEIN 1 RMI1"/>
    <property type="match status" value="1"/>
</dbReference>
<dbReference type="GO" id="GO:0016604">
    <property type="term" value="C:nuclear body"/>
    <property type="evidence" value="ECO:0007669"/>
    <property type="project" value="TreeGrafter"/>
</dbReference>
<dbReference type="Pfam" id="PF16099">
    <property type="entry name" value="RMI1_C"/>
    <property type="match status" value="1"/>
</dbReference>
<feature type="domain" description="RecQ-mediated genome instability protein 1 C-terminal OB-fold" evidence="5">
    <location>
        <begin position="360"/>
        <end position="502"/>
    </location>
</feature>
<sequence>MPPPAGGERRQLPYEALDPEWEAREFHEFLAVAGGARQHAPYGAYLFGRLMQSDLRQSCRPALPPDVEKLDGSTIQGMCILQLGLTDGHQLVFGFEFTPLPQFSVNIARGSKIVVENVPVRHGLLLLAPDNCQLLETPAADHSARGNEDTQQMAESNGVNAGAYAAALVTSQFNSSEQQQTAPEMPLGRPQSDLTATRPQTPTTVSGSTTQANLVRSTNPSISSNLEPAHLTSATSTVGSATTWNPSRSSAIPSVFVDVLSSDEDMDSDTTDPMVEHLFYSPKTPRFPEASSAINTPATSGPAISRKRPRSPSVDQHARDTQTRYSEAAVRTVNTATTGGHPTKSSTSATTTISPPMDPTRPFQYFTARLPTLSALPLPTAAIRFHIRACIKSVVGFQFNTGRYQLRVSVEDCTATKEADVAEDFVTRLMGVPCSEFLQTMQTKVQVAHGWAATMQFALMNLEGVMTFERITASSPPGAAPLLLIDCRDFRSPDTRELLQRVKASLLSAPR</sequence>
<evidence type="ECO:0000313" key="6">
    <source>
        <dbReference type="EMBL" id="GMF38925.1"/>
    </source>
</evidence>
<accession>A0A9W6XHZ1</accession>
<dbReference type="EMBL" id="BSXT01001124">
    <property type="protein sequence ID" value="GMF38925.1"/>
    <property type="molecule type" value="Genomic_DNA"/>
</dbReference>
<feature type="compositionally biased region" description="Low complexity" evidence="3">
    <location>
        <begin position="342"/>
        <end position="355"/>
    </location>
</feature>
<dbReference type="GO" id="GO:0000724">
    <property type="term" value="P:double-strand break repair via homologous recombination"/>
    <property type="evidence" value="ECO:0007669"/>
    <property type="project" value="TreeGrafter"/>
</dbReference>
<dbReference type="OrthoDB" id="341511at2759"/>
<dbReference type="Gene3D" id="2.40.50.770">
    <property type="entry name" value="RecQ-mediated genome instability protein Rmi1, C-terminal domain"/>
    <property type="match status" value="1"/>
</dbReference>
<protein>
    <recommendedName>
        <fullName evidence="2">RecQ-mediated genome instability protein 1</fullName>
    </recommendedName>
</protein>
<feature type="region of interest" description="Disordered" evidence="3">
    <location>
        <begin position="172"/>
        <end position="228"/>
    </location>
</feature>
<evidence type="ECO:0000259" key="4">
    <source>
        <dbReference type="Pfam" id="PF08585"/>
    </source>
</evidence>
<proteinExistence type="inferred from homology"/>
<dbReference type="InterPro" id="IPR042470">
    <property type="entry name" value="RMI1_N_C_sf"/>
</dbReference>
<evidence type="ECO:0000256" key="1">
    <source>
        <dbReference type="ARBA" id="ARBA00006395"/>
    </source>
</evidence>
<dbReference type="GO" id="GO:0031422">
    <property type="term" value="C:RecQ family helicase-topoisomerase III complex"/>
    <property type="evidence" value="ECO:0007669"/>
    <property type="project" value="TreeGrafter"/>
</dbReference>
<keyword evidence="7" id="KW-1185">Reference proteome</keyword>
<evidence type="ECO:0000256" key="2">
    <source>
        <dbReference type="ARBA" id="ARBA00018987"/>
    </source>
</evidence>
<dbReference type="GO" id="GO:0000166">
    <property type="term" value="F:nucleotide binding"/>
    <property type="evidence" value="ECO:0007669"/>
    <property type="project" value="InterPro"/>
</dbReference>